<evidence type="ECO:0000313" key="3">
    <source>
        <dbReference type="Proteomes" id="UP000004931"/>
    </source>
</evidence>
<dbReference type="EMBL" id="AAVT01000001">
    <property type="protein sequence ID" value="EAW32149.1"/>
    <property type="molecule type" value="Genomic_DNA"/>
</dbReference>
<gene>
    <name evidence="2" type="ORF">GP2143_12876</name>
</gene>
<dbReference type="Proteomes" id="UP000004931">
    <property type="component" value="Unassembled WGS sequence"/>
</dbReference>
<proteinExistence type="predicted"/>
<dbReference type="AlphaFoldDB" id="A0Y7P5"/>
<evidence type="ECO:0000313" key="2">
    <source>
        <dbReference type="EMBL" id="EAW32149.1"/>
    </source>
</evidence>
<reference evidence="2 3" key="1">
    <citation type="journal article" date="2010" name="J. Bacteriol.">
        <title>Genome sequence of the oligotrophic marine Gammaproteobacterium HTCC2143, isolated from the Oregon Coast.</title>
        <authorList>
            <person name="Oh H.M."/>
            <person name="Kang I."/>
            <person name="Ferriera S."/>
            <person name="Giovannoni S.J."/>
            <person name="Cho J.C."/>
        </authorList>
    </citation>
    <scope>NUCLEOTIDE SEQUENCE [LARGE SCALE GENOMIC DNA]</scope>
    <source>
        <strain evidence="2 3">HTCC2143</strain>
    </source>
</reference>
<keyword evidence="1" id="KW-0472">Membrane</keyword>
<keyword evidence="3" id="KW-1185">Reference proteome</keyword>
<organism evidence="2 3">
    <name type="scientific">marine gamma proteobacterium HTCC2143</name>
    <dbReference type="NCBI Taxonomy" id="247633"/>
    <lineage>
        <taxon>Bacteria</taxon>
        <taxon>Pseudomonadati</taxon>
        <taxon>Pseudomonadota</taxon>
        <taxon>Gammaproteobacteria</taxon>
        <taxon>Cellvibrionales</taxon>
        <taxon>Spongiibacteraceae</taxon>
        <taxon>BD1-7 clade</taxon>
    </lineage>
</organism>
<name>A0Y7P5_9GAMM</name>
<accession>A0Y7P5</accession>
<dbReference type="STRING" id="247633.GP2143_12876"/>
<feature type="transmembrane region" description="Helical" evidence="1">
    <location>
        <begin position="20"/>
        <end position="44"/>
    </location>
</feature>
<evidence type="ECO:0000256" key="1">
    <source>
        <dbReference type="SAM" id="Phobius"/>
    </source>
</evidence>
<protein>
    <submittedName>
        <fullName evidence="2">Uncharacterized protein</fullName>
    </submittedName>
</protein>
<keyword evidence="1" id="KW-0812">Transmembrane</keyword>
<keyword evidence="1" id="KW-1133">Transmembrane helix</keyword>
<sequence>MGLGGFINGYLYDLTDNYLWSYSFASLMGVVNLVILALFSLAIYRSRAL</sequence>
<comment type="caution">
    <text evidence="2">The sequence shown here is derived from an EMBL/GenBank/DDBJ whole genome shotgun (WGS) entry which is preliminary data.</text>
</comment>